<dbReference type="InterPro" id="IPR019601">
    <property type="entry name" value="Oxoglutarate/Fe-dep_Oase_C"/>
</dbReference>
<evidence type="ECO:0000313" key="7">
    <source>
        <dbReference type="Proteomes" id="UP000887581"/>
    </source>
</evidence>
<feature type="compositionally biased region" description="Low complexity" evidence="5">
    <location>
        <begin position="487"/>
        <end position="497"/>
    </location>
</feature>
<accession>A0A915PZV1</accession>
<proteinExistence type="predicted"/>
<evidence type="ECO:0000259" key="6">
    <source>
        <dbReference type="SMART" id="SM00702"/>
    </source>
</evidence>
<keyword evidence="4" id="KW-0560">Oxidoreductase</keyword>
<dbReference type="Proteomes" id="UP000887581">
    <property type="component" value="Unplaced"/>
</dbReference>
<evidence type="ECO:0000256" key="2">
    <source>
        <dbReference type="ARBA" id="ARBA00022896"/>
    </source>
</evidence>
<dbReference type="Pfam" id="PF10637">
    <property type="entry name" value="Ofd1_CTDD"/>
    <property type="match status" value="1"/>
</dbReference>
<feature type="region of interest" description="Disordered" evidence="5">
    <location>
        <begin position="486"/>
        <end position="509"/>
    </location>
</feature>
<evidence type="ECO:0000256" key="5">
    <source>
        <dbReference type="SAM" id="MobiDB-lite"/>
    </source>
</evidence>
<dbReference type="InterPro" id="IPR006620">
    <property type="entry name" value="Pro_4_hyd_alph"/>
</dbReference>
<dbReference type="InterPro" id="IPR039558">
    <property type="entry name" value="TPA1/OFD1_N"/>
</dbReference>
<comment type="cofactor">
    <cofactor evidence="1">
        <name>L-ascorbate</name>
        <dbReference type="ChEBI" id="CHEBI:38290"/>
    </cofactor>
</comment>
<sequence length="509" mass="58163">MNDSGLINPVYLTGEYAMGFRRTLAGGGEFSIPFPHFFLPHFLISKQFVTKLRSELQTAHFSRKENDLYSLSQTDDLASFNASEYPSLVKFRDLFKTDVLQWLRNVSGFDLNSEVAITGSSYDFTDLLLPHDDQCEGRKFAFTFYLTPDWDETDGGQLLLYECDDNNEPTMAVQFITPMENLLVLFEVSPRSWHMVTEVLSEKRRLSLHGWFHHTAFNIPNEIKLSLSEERLKPHTNITYEEVLEWINPEYINPLQQSKIQAIFEEKSEICLFSFISEDKLESILEELDNACFENYGPPNKRKLERLRECFLPEDGDTVSLLRLIRSCAMTLLLSQWTGLPLHSADNDNGSGPDAKKKKVDGELENDTSYEGIEFTSVVYRVLSGSYTMVDDEIFGETEKLGCCLDFNLFLSPNEWNDEYGGFISYFTKNEEDEVLRVSPVRNSAALVFREPGVYPFMKYLNCKAFRNYYYMISCSFYGFTPDECSAGESEGSLGSADVEDADKAGPSS</sequence>
<dbReference type="PANTHER" id="PTHR12117">
    <property type="entry name" value="HISTONE ACETYLTRANSFERASE COMPLEX"/>
    <property type="match status" value="1"/>
</dbReference>
<dbReference type="GO" id="GO:0031418">
    <property type="term" value="F:L-ascorbic acid binding"/>
    <property type="evidence" value="ECO:0007669"/>
    <property type="project" value="UniProtKB-KW"/>
</dbReference>
<protein>
    <submittedName>
        <fullName evidence="8">Prolyl 4-hydroxylase alpha subunit domain-containing protein</fullName>
    </submittedName>
</protein>
<dbReference type="Pfam" id="PF13661">
    <property type="entry name" value="2OG-FeII_Oxy_4"/>
    <property type="match status" value="1"/>
</dbReference>
<evidence type="ECO:0000256" key="3">
    <source>
        <dbReference type="ARBA" id="ARBA00022964"/>
    </source>
</evidence>
<dbReference type="GO" id="GO:0006449">
    <property type="term" value="P:regulation of translational termination"/>
    <property type="evidence" value="ECO:0007669"/>
    <property type="project" value="TreeGrafter"/>
</dbReference>
<organism evidence="7 8">
    <name type="scientific">Setaria digitata</name>
    <dbReference type="NCBI Taxonomy" id="48799"/>
    <lineage>
        <taxon>Eukaryota</taxon>
        <taxon>Metazoa</taxon>
        <taxon>Ecdysozoa</taxon>
        <taxon>Nematoda</taxon>
        <taxon>Chromadorea</taxon>
        <taxon>Rhabditida</taxon>
        <taxon>Spirurina</taxon>
        <taxon>Spiruromorpha</taxon>
        <taxon>Filarioidea</taxon>
        <taxon>Setariidae</taxon>
        <taxon>Setaria</taxon>
    </lineage>
</organism>
<dbReference type="Gene3D" id="2.60.120.620">
    <property type="entry name" value="q2cbj1_9rhob like domain"/>
    <property type="match status" value="2"/>
</dbReference>
<dbReference type="SMART" id="SM00702">
    <property type="entry name" value="P4Hc"/>
    <property type="match status" value="1"/>
</dbReference>
<dbReference type="PANTHER" id="PTHR12117:SF0">
    <property type="entry name" value="PROLYL 3-HYDROXYLASE OGFOD1"/>
    <property type="match status" value="1"/>
</dbReference>
<dbReference type="InterPro" id="IPR051842">
    <property type="entry name" value="uS12_prolyl_hydroxylase"/>
</dbReference>
<reference evidence="8" key="1">
    <citation type="submission" date="2022-11" db="UniProtKB">
        <authorList>
            <consortium name="WormBaseParasite"/>
        </authorList>
    </citation>
    <scope>IDENTIFICATION</scope>
</reference>
<feature type="domain" description="Prolyl 4-hydroxylase alpha subunit" evidence="6">
    <location>
        <begin position="35"/>
        <end position="213"/>
    </location>
</feature>
<evidence type="ECO:0000256" key="1">
    <source>
        <dbReference type="ARBA" id="ARBA00001961"/>
    </source>
</evidence>
<keyword evidence="7" id="KW-1185">Reference proteome</keyword>
<keyword evidence="3" id="KW-0223">Dioxygenase</keyword>
<dbReference type="WBParaSite" id="sdigi.contig50.g2985.t1">
    <property type="protein sequence ID" value="sdigi.contig50.g2985.t1"/>
    <property type="gene ID" value="sdigi.contig50.g2985"/>
</dbReference>
<name>A0A915PZV1_9BILA</name>
<evidence type="ECO:0000256" key="4">
    <source>
        <dbReference type="ARBA" id="ARBA00023002"/>
    </source>
</evidence>
<dbReference type="GO" id="GO:0031543">
    <property type="term" value="F:peptidyl-proline dioxygenase activity"/>
    <property type="evidence" value="ECO:0007669"/>
    <property type="project" value="TreeGrafter"/>
</dbReference>
<dbReference type="AlphaFoldDB" id="A0A915PZV1"/>
<dbReference type="GO" id="GO:0005506">
    <property type="term" value="F:iron ion binding"/>
    <property type="evidence" value="ECO:0007669"/>
    <property type="project" value="InterPro"/>
</dbReference>
<evidence type="ECO:0000313" key="8">
    <source>
        <dbReference type="WBParaSite" id="sdigi.contig50.g2985.t1"/>
    </source>
</evidence>
<keyword evidence="2" id="KW-0847">Vitamin C</keyword>
<dbReference type="GO" id="GO:0005737">
    <property type="term" value="C:cytoplasm"/>
    <property type="evidence" value="ECO:0007669"/>
    <property type="project" value="TreeGrafter"/>
</dbReference>